<gene>
    <name evidence="3" type="ORF">OA50_05433</name>
</gene>
<dbReference type="PANTHER" id="PTHR40606:SF1">
    <property type="entry name" value="UPF0339 PROTEIN YEGP"/>
    <property type="match status" value="1"/>
</dbReference>
<dbReference type="Proteomes" id="UP000030960">
    <property type="component" value="Unassembled WGS sequence"/>
</dbReference>
<accession>A0A225QH59</accession>
<evidence type="ECO:0000259" key="2">
    <source>
        <dbReference type="Pfam" id="PF07411"/>
    </source>
</evidence>
<dbReference type="OrthoDB" id="9802792at2"/>
<evidence type="ECO:0000256" key="1">
    <source>
        <dbReference type="SAM" id="MobiDB-lite"/>
    </source>
</evidence>
<dbReference type="PANTHER" id="PTHR40606">
    <property type="match status" value="1"/>
</dbReference>
<protein>
    <recommendedName>
        <fullName evidence="2">DUF1508 domain-containing protein</fullName>
    </recommendedName>
</protein>
<dbReference type="Gene3D" id="2.30.29.80">
    <property type="match status" value="1"/>
</dbReference>
<evidence type="ECO:0000313" key="3">
    <source>
        <dbReference type="EMBL" id="KHQ49997.1"/>
    </source>
</evidence>
<feature type="domain" description="DUF1508" evidence="2">
    <location>
        <begin position="10"/>
        <end position="57"/>
    </location>
</feature>
<feature type="domain" description="DUF1508" evidence="2">
    <location>
        <begin position="62"/>
        <end position="108"/>
    </location>
</feature>
<organism evidence="3 4">
    <name type="scientific">Mameliella alba</name>
    <dbReference type="NCBI Taxonomy" id="561184"/>
    <lineage>
        <taxon>Bacteria</taxon>
        <taxon>Pseudomonadati</taxon>
        <taxon>Pseudomonadota</taxon>
        <taxon>Alphaproteobacteria</taxon>
        <taxon>Rhodobacterales</taxon>
        <taxon>Roseobacteraceae</taxon>
        <taxon>Mameliella</taxon>
    </lineage>
</organism>
<dbReference type="Pfam" id="PF07411">
    <property type="entry name" value="DUF1508"/>
    <property type="match status" value="2"/>
</dbReference>
<sequence>MAGKFELYEDRAGEYRFRLKAGNGEIILTGEGYKQKASAENGIASVRTNAPLDTRYERKPNAAGKPMFNLNASNGQVIGTSEAYSSEAARENGIASVKANAPDARLDDQTR</sequence>
<feature type="region of interest" description="Disordered" evidence="1">
    <location>
        <begin position="89"/>
        <end position="111"/>
    </location>
</feature>
<dbReference type="AlphaFoldDB" id="A0A0B3RQ90"/>
<dbReference type="RefSeq" id="WP_043146701.1">
    <property type="nucleotide sequence ID" value="NZ_JAHVJH010000007.1"/>
</dbReference>
<reference evidence="3 4" key="1">
    <citation type="submission" date="2014-10" db="EMBL/GenBank/DDBJ databases">
        <title>Genome sequence of Ponticoccus sp. strain UMTAT08 isolated from clonal culture of toxic dinoflagellate Alexandrium tamiyavanichii.</title>
        <authorList>
            <person name="Gan H.Y."/>
            <person name="Muhd D.-D."/>
            <person name="Mohd Noor M.E."/>
            <person name="Yeong Y.S."/>
            <person name="Usup G."/>
        </authorList>
    </citation>
    <scope>NUCLEOTIDE SEQUENCE [LARGE SCALE GENOMIC DNA]</scope>
    <source>
        <strain evidence="3 4">UMTAT08</strain>
    </source>
</reference>
<name>A0A0B3RQ90_9RHOB</name>
<keyword evidence="4" id="KW-1185">Reference proteome</keyword>
<comment type="caution">
    <text evidence="3">The sequence shown here is derived from an EMBL/GenBank/DDBJ whole genome shotgun (WGS) entry which is preliminary data.</text>
</comment>
<proteinExistence type="predicted"/>
<dbReference type="SUPFAM" id="SSF160113">
    <property type="entry name" value="YegP-like"/>
    <property type="match status" value="2"/>
</dbReference>
<accession>A0A0B3RQ90</accession>
<dbReference type="PATRIC" id="fig|1515334.3.peg.5439"/>
<dbReference type="InterPro" id="IPR036913">
    <property type="entry name" value="YegP-like_sf"/>
</dbReference>
<dbReference type="InterPro" id="IPR010879">
    <property type="entry name" value="DUF1508"/>
</dbReference>
<dbReference type="EMBL" id="JSUQ01000033">
    <property type="protein sequence ID" value="KHQ49997.1"/>
    <property type="molecule type" value="Genomic_DNA"/>
</dbReference>
<dbReference type="InterPro" id="IPR051141">
    <property type="entry name" value="UPF0339_domain"/>
</dbReference>
<evidence type="ECO:0000313" key="4">
    <source>
        <dbReference type="Proteomes" id="UP000030960"/>
    </source>
</evidence>